<keyword evidence="1" id="KW-0812">Transmembrane</keyword>
<protein>
    <submittedName>
        <fullName evidence="2">Uncharacterized protein</fullName>
    </submittedName>
</protein>
<comment type="caution">
    <text evidence="2">The sequence shown here is derived from an EMBL/GenBank/DDBJ whole genome shotgun (WGS) entry which is preliminary data.</text>
</comment>
<evidence type="ECO:0000313" key="3">
    <source>
        <dbReference type="Proteomes" id="UP000708208"/>
    </source>
</evidence>
<gene>
    <name evidence="2" type="ORF">AFUS01_LOCUS16941</name>
</gene>
<sequence length="38" mass="4011">MTNRGTIFAGTFLAHAIIIHANVLGGSIYHLSAVEDAK</sequence>
<keyword evidence="1" id="KW-1133">Transmembrane helix</keyword>
<evidence type="ECO:0000256" key="1">
    <source>
        <dbReference type="SAM" id="Phobius"/>
    </source>
</evidence>
<organism evidence="2 3">
    <name type="scientific">Allacma fusca</name>
    <dbReference type="NCBI Taxonomy" id="39272"/>
    <lineage>
        <taxon>Eukaryota</taxon>
        <taxon>Metazoa</taxon>
        <taxon>Ecdysozoa</taxon>
        <taxon>Arthropoda</taxon>
        <taxon>Hexapoda</taxon>
        <taxon>Collembola</taxon>
        <taxon>Symphypleona</taxon>
        <taxon>Sminthuridae</taxon>
        <taxon>Allacma</taxon>
    </lineage>
</organism>
<dbReference type="AlphaFoldDB" id="A0A8J2K0T5"/>
<feature type="transmembrane region" description="Helical" evidence="1">
    <location>
        <begin position="12"/>
        <end position="32"/>
    </location>
</feature>
<name>A0A8J2K0T5_9HEXA</name>
<feature type="non-terminal residue" evidence="2">
    <location>
        <position position="1"/>
    </location>
</feature>
<dbReference type="Proteomes" id="UP000708208">
    <property type="component" value="Unassembled WGS sequence"/>
</dbReference>
<keyword evidence="1" id="KW-0472">Membrane</keyword>
<proteinExistence type="predicted"/>
<reference evidence="2" key="1">
    <citation type="submission" date="2021-06" db="EMBL/GenBank/DDBJ databases">
        <authorList>
            <person name="Hodson N. C."/>
            <person name="Mongue J. A."/>
            <person name="Jaron S. K."/>
        </authorList>
    </citation>
    <scope>NUCLEOTIDE SEQUENCE</scope>
</reference>
<accession>A0A8J2K0T5</accession>
<dbReference type="EMBL" id="CAJVCH010159086">
    <property type="protein sequence ID" value="CAG7728137.1"/>
    <property type="molecule type" value="Genomic_DNA"/>
</dbReference>
<evidence type="ECO:0000313" key="2">
    <source>
        <dbReference type="EMBL" id="CAG7728137.1"/>
    </source>
</evidence>
<keyword evidence="3" id="KW-1185">Reference proteome</keyword>